<reference evidence="3 4" key="1">
    <citation type="submission" date="2019-03" db="EMBL/GenBank/DDBJ databases">
        <title>Genomic Encyclopedia of Type Strains, Phase IV (KMG-IV): sequencing the most valuable type-strain genomes for metagenomic binning, comparative biology and taxonomic classification.</title>
        <authorList>
            <person name="Goeker M."/>
        </authorList>
    </citation>
    <scope>NUCLEOTIDE SEQUENCE [LARGE SCALE GENOMIC DNA]</scope>
    <source>
        <strain evidence="3 4">DSM 45765</strain>
    </source>
</reference>
<dbReference type="InterPro" id="IPR005064">
    <property type="entry name" value="BUG"/>
</dbReference>
<dbReference type="Pfam" id="PF03401">
    <property type="entry name" value="TctC"/>
    <property type="match status" value="1"/>
</dbReference>
<comment type="caution">
    <text evidence="3">The sequence shown here is derived from an EMBL/GenBank/DDBJ whole genome shotgun (WGS) entry which is preliminary data.</text>
</comment>
<dbReference type="Proteomes" id="UP000294911">
    <property type="component" value="Unassembled WGS sequence"/>
</dbReference>
<evidence type="ECO:0000256" key="1">
    <source>
        <dbReference type="ARBA" id="ARBA00006987"/>
    </source>
</evidence>
<feature type="chain" id="PRO_5038664407" evidence="2">
    <location>
        <begin position="21"/>
        <end position="325"/>
    </location>
</feature>
<dbReference type="Gene3D" id="3.40.190.150">
    <property type="entry name" value="Bordetella uptake gene, domain 1"/>
    <property type="match status" value="1"/>
</dbReference>
<organism evidence="3 4">
    <name type="scientific">Tamaricihabitans halophyticus</name>
    <dbReference type="NCBI Taxonomy" id="1262583"/>
    <lineage>
        <taxon>Bacteria</taxon>
        <taxon>Bacillati</taxon>
        <taxon>Actinomycetota</taxon>
        <taxon>Actinomycetes</taxon>
        <taxon>Pseudonocardiales</taxon>
        <taxon>Pseudonocardiaceae</taxon>
        <taxon>Tamaricihabitans</taxon>
    </lineage>
</organism>
<dbReference type="RefSeq" id="WP_207894575.1">
    <property type="nucleotide sequence ID" value="NZ_SLXQ01000008.1"/>
</dbReference>
<dbReference type="PANTHER" id="PTHR42928">
    <property type="entry name" value="TRICARBOXYLATE-BINDING PROTEIN"/>
    <property type="match status" value="1"/>
</dbReference>
<dbReference type="PIRSF" id="PIRSF017082">
    <property type="entry name" value="YflP"/>
    <property type="match status" value="1"/>
</dbReference>
<dbReference type="PANTHER" id="PTHR42928:SF1">
    <property type="entry name" value="BLR4371 PROTEIN"/>
    <property type="match status" value="1"/>
</dbReference>
<keyword evidence="2" id="KW-0732">Signal</keyword>
<dbReference type="PROSITE" id="PS51257">
    <property type="entry name" value="PROKAR_LIPOPROTEIN"/>
    <property type="match status" value="1"/>
</dbReference>
<keyword evidence="3" id="KW-0675">Receptor</keyword>
<comment type="similarity">
    <text evidence="1">Belongs to the UPF0065 (bug) family.</text>
</comment>
<sequence length="325" mass="35490">MRKNKGVLAATLALSMVLTACGSGEYVGDAADYPEQDLEWTIAFGPGGGNDIMARVLVDILQQENLYPHNIAVENRQGGSGAIGWGYLLSNSGDPYHASTTSGSFLTTPLQADTGWTYADFTLVGQLATDDSVFAVQSGNGIDSWREWTEFAKKQGTVTVGGIGTVNVDFIVHALLADQVGYEVDYVPFDEEGQLQTALTSGALQAITSNPAEIAGQIDAGRMTGLLFTGSEPLNRFPEIPTAESQGFTNMVSMPRGLILPPNVPPEIRDWWVRTMRKAVRDPRWQDYLDKNDLTRNEVWGEQFRKELGQTAERFQAILRKHGAI</sequence>
<evidence type="ECO:0000313" key="4">
    <source>
        <dbReference type="Proteomes" id="UP000294911"/>
    </source>
</evidence>
<evidence type="ECO:0000313" key="3">
    <source>
        <dbReference type="EMBL" id="TCP50034.1"/>
    </source>
</evidence>
<dbReference type="EMBL" id="SLXQ01000008">
    <property type="protein sequence ID" value="TCP50034.1"/>
    <property type="molecule type" value="Genomic_DNA"/>
</dbReference>
<feature type="signal peptide" evidence="2">
    <location>
        <begin position="1"/>
        <end position="20"/>
    </location>
</feature>
<name>A0A4R2QMF8_9PSEU</name>
<proteinExistence type="inferred from homology"/>
<keyword evidence="4" id="KW-1185">Reference proteome</keyword>
<dbReference type="CDD" id="cd07012">
    <property type="entry name" value="PBP2_Bug_TTT"/>
    <property type="match status" value="1"/>
</dbReference>
<dbReference type="AlphaFoldDB" id="A0A4R2QMF8"/>
<dbReference type="SUPFAM" id="SSF53850">
    <property type="entry name" value="Periplasmic binding protein-like II"/>
    <property type="match status" value="1"/>
</dbReference>
<evidence type="ECO:0000256" key="2">
    <source>
        <dbReference type="SAM" id="SignalP"/>
    </source>
</evidence>
<dbReference type="Gene3D" id="3.40.190.10">
    <property type="entry name" value="Periplasmic binding protein-like II"/>
    <property type="match status" value="1"/>
</dbReference>
<gene>
    <name evidence="3" type="ORF">EV191_108121</name>
</gene>
<dbReference type="InterPro" id="IPR042100">
    <property type="entry name" value="Bug_dom1"/>
</dbReference>
<protein>
    <submittedName>
        <fullName evidence="3">Tripartite-type tricarboxylate transporter receptor subunit TctC</fullName>
    </submittedName>
</protein>
<accession>A0A4R2QMF8</accession>